<evidence type="ECO:0000313" key="4">
    <source>
        <dbReference type="EnsemblPlants" id="Bo3g141670.1"/>
    </source>
</evidence>
<dbReference type="PANTHER" id="PTHR32410:SF160">
    <property type="entry name" value="CYSTEINE_HISTIDINE-RICH C1 DOMAIN FAMILY PROTEIN"/>
    <property type="match status" value="1"/>
</dbReference>
<keyword evidence="5" id="KW-1185">Reference proteome</keyword>
<proteinExistence type="predicted"/>
<reference evidence="4 5" key="1">
    <citation type="journal article" date="2014" name="Genome Biol.">
        <title>Transcriptome and methylome profiling reveals relics of genome dominance in the mesopolyploid Brassica oleracea.</title>
        <authorList>
            <person name="Parkin I.A."/>
            <person name="Koh C."/>
            <person name="Tang H."/>
            <person name="Robinson S.J."/>
            <person name="Kagale S."/>
            <person name="Clarke W.E."/>
            <person name="Town C.D."/>
            <person name="Nixon J."/>
            <person name="Krishnakumar V."/>
            <person name="Bidwell S.L."/>
            <person name="Denoeud F."/>
            <person name="Belcram H."/>
            <person name="Links M.G."/>
            <person name="Just J."/>
            <person name="Clarke C."/>
            <person name="Bender T."/>
            <person name="Huebert T."/>
            <person name="Mason A.S."/>
            <person name="Pires J.C."/>
            <person name="Barker G."/>
            <person name="Moore J."/>
            <person name="Walley P.G."/>
            <person name="Manoli S."/>
            <person name="Batley J."/>
            <person name="Edwards D."/>
            <person name="Nelson M.N."/>
            <person name="Wang X."/>
            <person name="Paterson A.H."/>
            <person name="King G."/>
            <person name="Bancroft I."/>
            <person name="Chalhoub B."/>
            <person name="Sharpe A.G."/>
        </authorList>
    </citation>
    <scope>NUCLEOTIDE SEQUENCE</scope>
    <source>
        <strain evidence="4 5">cv. TO1000</strain>
    </source>
</reference>
<dbReference type="Pfam" id="PF22926">
    <property type="entry name" value="C1-like_CT"/>
    <property type="match status" value="1"/>
</dbReference>
<dbReference type="EnsemblPlants" id="Bo3g141670.1">
    <property type="protein sequence ID" value="Bo3g141670.1"/>
    <property type="gene ID" value="Bo3g141670"/>
</dbReference>
<dbReference type="AlphaFoldDB" id="A0A0D3BIF6"/>
<accession>A0A0D3BIF6</accession>
<evidence type="ECO:0000256" key="1">
    <source>
        <dbReference type="ARBA" id="ARBA00022737"/>
    </source>
</evidence>
<name>A0A0D3BIF6_BRAOL</name>
<keyword evidence="1" id="KW-0677">Repeat</keyword>
<feature type="domain" description="DC1" evidence="2">
    <location>
        <begin position="103"/>
        <end position="151"/>
    </location>
</feature>
<dbReference type="Gramene" id="Bo3g141670.1">
    <property type="protein sequence ID" value="Bo3g141670.1"/>
    <property type="gene ID" value="Bo3g141670"/>
</dbReference>
<sequence>MKNMKCAMGPSFTHFMFFKNVYAIKDGPIAQFVEEGLIIGCLTITYPKIHEHSLTYIRRKLSVGCDACEFVTPDDIDMFGCLQCDFFVHRSCIFVPRVIKLTRHSHYLSHVFHILDDEATCGVCQGRFSSGYGGYACIDKTCDYVLHSTCATYTKVWDGIDVEGEEFEEAKDDVMKNVGSYVKHVSILLPWVLSWVARNAVLPSTKNVLAFHWRWIIRYIAIGFRMNINEGVFTCSVCKQYTSGFIMYQCCQKDCGFTEPFKHSTHKCPLYLRLEDNTKSNLCCGCREDSTSTVATCTTCEDYYLDFKCLNLPPVVRFKYDTHPLYLYIDTEHYKKQLLESERPPPYSWRDVCEEEIHENLLFYVCFDCRTTLHVKCILGRYPYMEPGHTIKEKDVEIQIASNSGACSPKCRLCRSHCRDKLVFKDDDLCFCSYKCIPFYQIFNF</sequence>
<dbReference type="Proteomes" id="UP000032141">
    <property type="component" value="Chromosome C3"/>
</dbReference>
<organism evidence="4 5">
    <name type="scientific">Brassica oleracea var. oleracea</name>
    <dbReference type="NCBI Taxonomy" id="109376"/>
    <lineage>
        <taxon>Eukaryota</taxon>
        <taxon>Viridiplantae</taxon>
        <taxon>Streptophyta</taxon>
        <taxon>Embryophyta</taxon>
        <taxon>Tracheophyta</taxon>
        <taxon>Spermatophyta</taxon>
        <taxon>Magnoliopsida</taxon>
        <taxon>eudicotyledons</taxon>
        <taxon>Gunneridae</taxon>
        <taxon>Pentapetalae</taxon>
        <taxon>rosids</taxon>
        <taxon>malvids</taxon>
        <taxon>Brassicales</taxon>
        <taxon>Brassicaceae</taxon>
        <taxon>Brassiceae</taxon>
        <taxon>Brassica</taxon>
    </lineage>
</organism>
<dbReference type="InterPro" id="IPR053192">
    <property type="entry name" value="Vacuole_Formation_Reg"/>
</dbReference>
<dbReference type="InterPro" id="IPR004146">
    <property type="entry name" value="DC1"/>
</dbReference>
<reference evidence="4" key="2">
    <citation type="submission" date="2015-03" db="UniProtKB">
        <authorList>
            <consortium name="EnsemblPlants"/>
        </authorList>
    </citation>
    <scope>IDENTIFICATION</scope>
</reference>
<protein>
    <recommendedName>
        <fullName evidence="6">DC1 domain-containing protein</fullName>
    </recommendedName>
</protein>
<dbReference type="SUPFAM" id="SSF57889">
    <property type="entry name" value="Cysteine-rich domain"/>
    <property type="match status" value="2"/>
</dbReference>
<evidence type="ECO:0000259" key="2">
    <source>
        <dbReference type="Pfam" id="PF03107"/>
    </source>
</evidence>
<evidence type="ECO:0008006" key="6">
    <source>
        <dbReference type="Google" id="ProtNLM"/>
    </source>
</evidence>
<dbReference type="InterPro" id="IPR054483">
    <property type="entry name" value="DC1-like_CT"/>
</dbReference>
<evidence type="ECO:0000259" key="3">
    <source>
        <dbReference type="Pfam" id="PF22926"/>
    </source>
</evidence>
<feature type="domain" description="DC1" evidence="2">
    <location>
        <begin position="49"/>
        <end position="93"/>
    </location>
</feature>
<dbReference type="InterPro" id="IPR046349">
    <property type="entry name" value="C1-like_sf"/>
</dbReference>
<dbReference type="Pfam" id="PF03107">
    <property type="entry name" value="C1_2"/>
    <property type="match status" value="2"/>
</dbReference>
<dbReference type="PANTHER" id="PTHR32410">
    <property type="entry name" value="CYSTEINE/HISTIDINE-RICH C1 DOMAIN FAMILY PROTEIN"/>
    <property type="match status" value="1"/>
</dbReference>
<evidence type="ECO:0000313" key="5">
    <source>
        <dbReference type="Proteomes" id="UP000032141"/>
    </source>
</evidence>
<feature type="domain" description="DC1-like C-terminal" evidence="3">
    <location>
        <begin position="398"/>
        <end position="437"/>
    </location>
</feature>
<dbReference type="HOGENOM" id="CLU_014776_0_0_1"/>